<proteinExistence type="predicted"/>
<dbReference type="PROSITE" id="PS51177">
    <property type="entry name" value="LUMAZINE_BIND"/>
    <property type="match status" value="2"/>
</dbReference>
<evidence type="ECO:0000256" key="8">
    <source>
        <dbReference type="ARBA" id="ARBA00022737"/>
    </source>
</evidence>
<dbReference type="OrthoDB" id="9788537at2"/>
<comment type="pathway">
    <text evidence="3">Cofactor biosynthesis; riboflavin biosynthesis; riboflavin from 2-hydroxy-3-oxobutyl phosphate and 5-amino-6-(D-ribitylamino)uracil: step 2/2.</text>
</comment>
<dbReference type="Pfam" id="PF00677">
    <property type="entry name" value="Lum_binding"/>
    <property type="match status" value="2"/>
</dbReference>
<evidence type="ECO:0000256" key="1">
    <source>
        <dbReference type="ARBA" id="ARBA00000968"/>
    </source>
</evidence>
<dbReference type="PANTHER" id="PTHR21098">
    <property type="entry name" value="RIBOFLAVIN SYNTHASE ALPHA CHAIN"/>
    <property type="match status" value="1"/>
</dbReference>
<evidence type="ECO:0000259" key="11">
    <source>
        <dbReference type="PROSITE" id="PS51177"/>
    </source>
</evidence>
<dbReference type="NCBIfam" id="NF006767">
    <property type="entry name" value="PRK09289.1"/>
    <property type="match status" value="1"/>
</dbReference>
<dbReference type="InterPro" id="IPR023366">
    <property type="entry name" value="ATP_synth_asu-like_sf"/>
</dbReference>
<dbReference type="CDD" id="cd00402">
    <property type="entry name" value="Riboflavin_synthase_like"/>
    <property type="match status" value="1"/>
</dbReference>
<evidence type="ECO:0000313" key="12">
    <source>
        <dbReference type="EMBL" id="TCL74106.1"/>
    </source>
</evidence>
<reference evidence="12 13" key="1">
    <citation type="submission" date="2019-03" db="EMBL/GenBank/DDBJ databases">
        <title>Genomic Encyclopedia of Type Strains, Phase IV (KMG-IV): sequencing the most valuable type-strain genomes for metagenomic binning, comparative biology and taxonomic classification.</title>
        <authorList>
            <person name="Goeker M."/>
        </authorList>
    </citation>
    <scope>NUCLEOTIDE SEQUENCE [LARGE SCALE GENOMIC DNA]</scope>
    <source>
        <strain evidence="12 13">LX-B</strain>
    </source>
</reference>
<evidence type="ECO:0000256" key="5">
    <source>
        <dbReference type="ARBA" id="ARBA00013950"/>
    </source>
</evidence>
<dbReference type="AlphaFoldDB" id="A0A4R1S4E4"/>
<keyword evidence="6" id="KW-0686">Riboflavin biosynthesis</keyword>
<name>A0A4R1S4E4_HYDET</name>
<protein>
    <recommendedName>
        <fullName evidence="5 9">Riboflavin synthase</fullName>
        <ecNumber evidence="4 9">2.5.1.9</ecNumber>
    </recommendedName>
</protein>
<dbReference type="SUPFAM" id="SSF63380">
    <property type="entry name" value="Riboflavin synthase domain-like"/>
    <property type="match status" value="2"/>
</dbReference>
<sequence>MFTGLIQAVGTVLERQVTARAARLKIRTDLAEGLRLGDSVAVNGVCLTAARLGGGWFSADVMPETWRSSNLSFLKPGAAVNLEPALALGDRLGGHLVSGHVEGIGRILRIERQNNAVLIRIGFPKQLAPWIVHKGSIVVNGISLTVQALAGTEFMVSLIPHTYRETNFPGLKAGDPVNLETDLLAKYGRQGDAAVAEEPGRGKGISVEFLAEHGF</sequence>
<dbReference type="GO" id="GO:0009231">
    <property type="term" value="P:riboflavin biosynthetic process"/>
    <property type="evidence" value="ECO:0007669"/>
    <property type="project" value="UniProtKB-KW"/>
</dbReference>
<evidence type="ECO:0000256" key="10">
    <source>
        <dbReference type="PROSITE-ProRule" id="PRU00524"/>
    </source>
</evidence>
<dbReference type="EMBL" id="SLUN01000004">
    <property type="protein sequence ID" value="TCL74106.1"/>
    <property type="molecule type" value="Genomic_DNA"/>
</dbReference>
<dbReference type="Gene3D" id="2.40.30.20">
    <property type="match status" value="2"/>
</dbReference>
<feature type="repeat" description="Lumazine-binding" evidence="10">
    <location>
        <begin position="96"/>
        <end position="192"/>
    </location>
</feature>
<dbReference type="InterPro" id="IPR017938">
    <property type="entry name" value="Riboflavin_synthase-like_b-brl"/>
</dbReference>
<dbReference type="PIRSF" id="PIRSF000498">
    <property type="entry name" value="Riboflavin_syn_A"/>
    <property type="match status" value="1"/>
</dbReference>
<dbReference type="PANTHER" id="PTHR21098:SF12">
    <property type="entry name" value="RIBOFLAVIN SYNTHASE"/>
    <property type="match status" value="1"/>
</dbReference>
<feature type="domain" description="Lumazine-binding" evidence="11">
    <location>
        <begin position="1"/>
        <end position="95"/>
    </location>
</feature>
<dbReference type="RefSeq" id="WP_132013068.1">
    <property type="nucleotide sequence ID" value="NZ_SLUN01000004.1"/>
</dbReference>
<comment type="caution">
    <text evidence="12">The sequence shown here is derived from an EMBL/GenBank/DDBJ whole genome shotgun (WGS) entry which is preliminary data.</text>
</comment>
<keyword evidence="13" id="KW-1185">Reference proteome</keyword>
<evidence type="ECO:0000256" key="2">
    <source>
        <dbReference type="ARBA" id="ARBA00002803"/>
    </source>
</evidence>
<dbReference type="EC" id="2.5.1.9" evidence="4 9"/>
<evidence type="ECO:0000256" key="7">
    <source>
        <dbReference type="ARBA" id="ARBA00022679"/>
    </source>
</evidence>
<evidence type="ECO:0000256" key="3">
    <source>
        <dbReference type="ARBA" id="ARBA00004887"/>
    </source>
</evidence>
<keyword evidence="8" id="KW-0677">Repeat</keyword>
<dbReference type="GO" id="GO:0004746">
    <property type="term" value="F:riboflavin synthase activity"/>
    <property type="evidence" value="ECO:0007669"/>
    <property type="project" value="UniProtKB-UniRule"/>
</dbReference>
<evidence type="ECO:0000256" key="9">
    <source>
        <dbReference type="NCBIfam" id="TIGR00187"/>
    </source>
</evidence>
<keyword evidence="7" id="KW-0808">Transferase</keyword>
<comment type="catalytic activity">
    <reaction evidence="1">
        <text>2 6,7-dimethyl-8-(1-D-ribityl)lumazine + H(+) = 5-amino-6-(D-ribitylamino)uracil + riboflavin</text>
        <dbReference type="Rhea" id="RHEA:20772"/>
        <dbReference type="ChEBI" id="CHEBI:15378"/>
        <dbReference type="ChEBI" id="CHEBI:15934"/>
        <dbReference type="ChEBI" id="CHEBI:57986"/>
        <dbReference type="ChEBI" id="CHEBI:58201"/>
        <dbReference type="EC" id="2.5.1.9"/>
    </reaction>
</comment>
<dbReference type="Proteomes" id="UP000295008">
    <property type="component" value="Unassembled WGS sequence"/>
</dbReference>
<evidence type="ECO:0000256" key="4">
    <source>
        <dbReference type="ARBA" id="ARBA00012827"/>
    </source>
</evidence>
<dbReference type="NCBIfam" id="TIGR00187">
    <property type="entry name" value="ribE"/>
    <property type="match status" value="1"/>
</dbReference>
<evidence type="ECO:0000313" key="13">
    <source>
        <dbReference type="Proteomes" id="UP000295008"/>
    </source>
</evidence>
<dbReference type="InterPro" id="IPR001783">
    <property type="entry name" value="Lumazine-bd"/>
</dbReference>
<gene>
    <name evidence="12" type="ORF">EDC14_100442</name>
</gene>
<organism evidence="12 13">
    <name type="scientific">Hydrogenispora ethanolica</name>
    <dbReference type="NCBI Taxonomy" id="1082276"/>
    <lineage>
        <taxon>Bacteria</taxon>
        <taxon>Bacillati</taxon>
        <taxon>Bacillota</taxon>
        <taxon>Hydrogenispora</taxon>
    </lineage>
</organism>
<evidence type="ECO:0000256" key="6">
    <source>
        <dbReference type="ARBA" id="ARBA00022619"/>
    </source>
</evidence>
<dbReference type="InterPro" id="IPR026017">
    <property type="entry name" value="Lumazine-bd_dom"/>
</dbReference>
<comment type="function">
    <text evidence="2">Catalyzes the dismutation of two molecules of 6,7-dimethyl-8-ribityllumazine, resulting in the formation of riboflavin and 5-amino-6-(D-ribitylamino)uracil.</text>
</comment>
<accession>A0A4R1S4E4</accession>
<feature type="domain" description="Lumazine-binding" evidence="11">
    <location>
        <begin position="96"/>
        <end position="192"/>
    </location>
</feature>
<feature type="repeat" description="Lumazine-binding" evidence="10">
    <location>
        <begin position="1"/>
        <end position="95"/>
    </location>
</feature>